<dbReference type="Pfam" id="PF01436">
    <property type="entry name" value="NHL"/>
    <property type="match status" value="2"/>
</dbReference>
<dbReference type="CDD" id="cd05819">
    <property type="entry name" value="NHL"/>
    <property type="match status" value="1"/>
</dbReference>
<protein>
    <recommendedName>
        <fullName evidence="6">NHL repeat containing protein</fullName>
    </recommendedName>
</protein>
<evidence type="ECO:0000256" key="3">
    <source>
        <dbReference type="SAM" id="SignalP"/>
    </source>
</evidence>
<dbReference type="PANTHER" id="PTHR24104">
    <property type="entry name" value="E3 UBIQUITIN-PROTEIN LIGASE NHLRC1-RELATED"/>
    <property type="match status" value="1"/>
</dbReference>
<feature type="signal peptide" evidence="3">
    <location>
        <begin position="1"/>
        <end position="22"/>
    </location>
</feature>
<name>A0A4Z0C5W6_9BURK</name>
<dbReference type="AlphaFoldDB" id="A0A4Z0C5W6"/>
<evidence type="ECO:0008006" key="6">
    <source>
        <dbReference type="Google" id="ProtNLM"/>
    </source>
</evidence>
<dbReference type="EMBL" id="SMLM01000001">
    <property type="protein sequence ID" value="TFZ07056.1"/>
    <property type="molecule type" value="Genomic_DNA"/>
</dbReference>
<keyword evidence="1" id="KW-0677">Repeat</keyword>
<feature type="chain" id="PRO_5021421054" description="NHL repeat containing protein" evidence="3">
    <location>
        <begin position="23"/>
        <end position="433"/>
    </location>
</feature>
<dbReference type="InterPro" id="IPR050952">
    <property type="entry name" value="TRIM-NHL_E3_ligases"/>
</dbReference>
<organism evidence="4 5">
    <name type="scientific">Ramlibacter henchirensis</name>
    <dbReference type="NCBI Taxonomy" id="204072"/>
    <lineage>
        <taxon>Bacteria</taxon>
        <taxon>Pseudomonadati</taxon>
        <taxon>Pseudomonadota</taxon>
        <taxon>Betaproteobacteria</taxon>
        <taxon>Burkholderiales</taxon>
        <taxon>Comamonadaceae</taxon>
        <taxon>Ramlibacter</taxon>
    </lineage>
</organism>
<proteinExistence type="predicted"/>
<dbReference type="Proteomes" id="UP000298180">
    <property type="component" value="Unassembled WGS sequence"/>
</dbReference>
<keyword evidence="5" id="KW-1185">Reference proteome</keyword>
<evidence type="ECO:0000313" key="4">
    <source>
        <dbReference type="EMBL" id="TFZ07056.1"/>
    </source>
</evidence>
<keyword evidence="3" id="KW-0732">Signal</keyword>
<dbReference type="InterPro" id="IPR011042">
    <property type="entry name" value="6-blade_b-propeller_TolB-like"/>
</dbReference>
<dbReference type="GO" id="GO:0061630">
    <property type="term" value="F:ubiquitin protein ligase activity"/>
    <property type="evidence" value="ECO:0007669"/>
    <property type="project" value="TreeGrafter"/>
</dbReference>
<sequence>MTMAFAASAMTFPAIRACVALASALLLLACGGGSSSPPPVARHFTNFQAASVVIGQPDATSGEPNQGGSTSPHGLSTPGAMILAPQGQLLVSDSGNHRVLLFDALPEVSGASAKAALGQSSLQAGLPFVSDKRLDRPAGVAVGHGKIAVADWGSNRVLIFDQMPLEGTMPAAKVVLGQTGFDDSAPACAANGMDGPNGVIITPLGQLIVVDTNNHRVLVWKQVPETMPAPDPDLVLGQATKAHCVPNDDLQDGTPDTSLGMPIATARTLMSPRDVWSDGRRLVVSDALNNRVLIWTSFPSDSFQPANIVLGHSDFSNTRQNDGDRAGGATPTARTLHHPSGVHSDGTSLAVADVGNHRALIWNTFPSANSASADVVLGQPGFDQVVITDTNLDGIADMPTERNFGAPNRVLMTADSLLVSDGAFNRVMVFRKQ</sequence>
<dbReference type="OrthoDB" id="9796932at2"/>
<feature type="region of interest" description="Disordered" evidence="2">
    <location>
        <begin position="56"/>
        <end position="78"/>
    </location>
</feature>
<evidence type="ECO:0000256" key="2">
    <source>
        <dbReference type="SAM" id="MobiDB-lite"/>
    </source>
</evidence>
<accession>A0A4Z0C5W6</accession>
<feature type="compositionally biased region" description="Polar residues" evidence="2">
    <location>
        <begin position="58"/>
        <end position="74"/>
    </location>
</feature>
<dbReference type="SUPFAM" id="SSF101898">
    <property type="entry name" value="NHL repeat"/>
    <property type="match status" value="1"/>
</dbReference>
<dbReference type="InterPro" id="IPR001258">
    <property type="entry name" value="NHL_repeat"/>
</dbReference>
<dbReference type="GO" id="GO:0043161">
    <property type="term" value="P:proteasome-mediated ubiquitin-dependent protein catabolic process"/>
    <property type="evidence" value="ECO:0007669"/>
    <property type="project" value="TreeGrafter"/>
</dbReference>
<dbReference type="GO" id="GO:0000209">
    <property type="term" value="P:protein polyubiquitination"/>
    <property type="evidence" value="ECO:0007669"/>
    <property type="project" value="TreeGrafter"/>
</dbReference>
<dbReference type="Gene3D" id="2.120.10.30">
    <property type="entry name" value="TolB, C-terminal domain"/>
    <property type="match status" value="1"/>
</dbReference>
<evidence type="ECO:0000256" key="1">
    <source>
        <dbReference type="ARBA" id="ARBA00022737"/>
    </source>
</evidence>
<dbReference type="PANTHER" id="PTHR24104:SF25">
    <property type="entry name" value="PROTEIN LIN-41"/>
    <property type="match status" value="1"/>
</dbReference>
<comment type="caution">
    <text evidence="4">The sequence shown here is derived from an EMBL/GenBank/DDBJ whole genome shotgun (WGS) entry which is preliminary data.</text>
</comment>
<evidence type="ECO:0000313" key="5">
    <source>
        <dbReference type="Proteomes" id="UP000298180"/>
    </source>
</evidence>
<dbReference type="GO" id="GO:0008270">
    <property type="term" value="F:zinc ion binding"/>
    <property type="evidence" value="ECO:0007669"/>
    <property type="project" value="UniProtKB-KW"/>
</dbReference>
<reference evidence="4 5" key="1">
    <citation type="submission" date="2019-03" db="EMBL/GenBank/DDBJ databases">
        <title>Ramlibacter henchirensis DSM 14656, whole genome shotgun sequence.</title>
        <authorList>
            <person name="Zhang X."/>
            <person name="Feng G."/>
            <person name="Zhu H."/>
        </authorList>
    </citation>
    <scope>NUCLEOTIDE SEQUENCE [LARGE SCALE GENOMIC DNA]</scope>
    <source>
        <strain evidence="4 5">DSM 14656</strain>
    </source>
</reference>
<gene>
    <name evidence="4" type="ORF">EZ313_10690</name>
</gene>